<comment type="caution">
    <text evidence="1">The sequence shown here is derived from an EMBL/GenBank/DDBJ whole genome shotgun (WGS) entry which is preliminary data.</text>
</comment>
<sequence>MMRTRYGKQSLRFNEYYTHRVYDPIHSSTQKRAFVGLRGNLKLNKRLSPHDLTSSMREFLTKKPFTEALISKLGFPTTETQAILSCNASYGSIPSLRTAAEIETFLSEKARYPIFVKPEAGSGSVGSALVEQFDRSTGELQLLNGSKITVRKFSEEIFEDYAAGFLIQSAIQQHPALYNVTGSAVGTIRVVTVLRDEEPEILYTLWKIPSPTAMSDNYWQDGSMLAELDRKTGQIIQCRKGTGPCLEQPETHPESGKVFRQVEIPHWDEVRDMTTRCHALFPHFGVLGWDVAITESGPMIVECNVNPHHTLYQLATGRGILNDEFLPIFDAVAQRAETIIAKRKSDQKQRQKKLQ</sequence>
<dbReference type="Proteomes" id="UP001203036">
    <property type="component" value="Unassembled WGS sequence"/>
</dbReference>
<gene>
    <name evidence="1" type="ORF">M8744_05610</name>
</gene>
<accession>A0ACC5ZU93</accession>
<name>A0ACC5ZU93_9RHOB</name>
<protein>
    <submittedName>
        <fullName evidence="1">Uncharacterized protein</fullName>
    </submittedName>
</protein>
<reference evidence="1" key="1">
    <citation type="submission" date="2022-06" db="EMBL/GenBank/DDBJ databases">
        <title>Lutimaribacter sp. EGI FJ00013, a novel bacterium isolated from a salt lake sediment enrichment.</title>
        <authorList>
            <person name="Gao L."/>
            <person name="Fang B.-Z."/>
            <person name="Li W.-J."/>
        </authorList>
    </citation>
    <scope>NUCLEOTIDE SEQUENCE</scope>
    <source>
        <strain evidence="1">EGI FJ00013</strain>
    </source>
</reference>
<evidence type="ECO:0000313" key="2">
    <source>
        <dbReference type="Proteomes" id="UP001203036"/>
    </source>
</evidence>
<organism evidence="1 2">
    <name type="scientific">Lutimaribacter degradans</name>
    <dbReference type="NCBI Taxonomy" id="2945989"/>
    <lineage>
        <taxon>Bacteria</taxon>
        <taxon>Pseudomonadati</taxon>
        <taxon>Pseudomonadota</taxon>
        <taxon>Alphaproteobacteria</taxon>
        <taxon>Rhodobacterales</taxon>
        <taxon>Roseobacteraceae</taxon>
        <taxon>Lutimaribacter</taxon>
    </lineage>
</organism>
<evidence type="ECO:0000313" key="1">
    <source>
        <dbReference type="EMBL" id="MCM2561616.1"/>
    </source>
</evidence>
<proteinExistence type="predicted"/>
<dbReference type="EMBL" id="JAMQGO010000002">
    <property type="protein sequence ID" value="MCM2561616.1"/>
    <property type="molecule type" value="Genomic_DNA"/>
</dbReference>
<keyword evidence="2" id="KW-1185">Reference proteome</keyword>